<proteinExistence type="predicted"/>
<dbReference type="Proteomes" id="UP001228504">
    <property type="component" value="Unassembled WGS sequence"/>
</dbReference>
<sequence length="93" mass="10476">MVSINKDHITGALVGVGVCAAGYYIYKKNQTKVDEFLKKQGINISNDSTKDYSNMSLEELMETKETIEDLIAEKELVLNESESEIIETVQEEK</sequence>
<keyword evidence="3" id="KW-1185">Reference proteome</keyword>
<name>A0ABT9UXM0_9FIRM</name>
<accession>A0ABT9UXM0</accession>
<dbReference type="RefSeq" id="WP_307488025.1">
    <property type="nucleotide sequence ID" value="NZ_JAUSUF010000017.1"/>
</dbReference>
<comment type="caution">
    <text evidence="2">The sequence shown here is derived from an EMBL/GenBank/DDBJ whole genome shotgun (WGS) entry which is preliminary data.</text>
</comment>
<organism evidence="2 3">
    <name type="scientific">Eubacterium multiforme</name>
    <dbReference type="NCBI Taxonomy" id="83339"/>
    <lineage>
        <taxon>Bacteria</taxon>
        <taxon>Bacillati</taxon>
        <taxon>Bacillota</taxon>
        <taxon>Clostridia</taxon>
        <taxon>Eubacteriales</taxon>
        <taxon>Eubacteriaceae</taxon>
        <taxon>Eubacterium</taxon>
    </lineage>
</organism>
<evidence type="ECO:0000313" key="2">
    <source>
        <dbReference type="EMBL" id="MDQ0151071.1"/>
    </source>
</evidence>
<dbReference type="GO" id="GO:0006508">
    <property type="term" value="P:proteolysis"/>
    <property type="evidence" value="ECO:0007669"/>
    <property type="project" value="UniProtKB-KW"/>
</dbReference>
<protein>
    <submittedName>
        <fullName evidence="2">ClpP class serine protease</fullName>
    </submittedName>
</protein>
<feature type="coiled-coil region" evidence="1">
    <location>
        <begin position="57"/>
        <end position="84"/>
    </location>
</feature>
<keyword evidence="1" id="KW-0175">Coiled coil</keyword>
<gene>
    <name evidence="2" type="ORF">J2S18_003047</name>
</gene>
<reference evidence="2 3" key="1">
    <citation type="submission" date="2023-07" db="EMBL/GenBank/DDBJ databases">
        <title>Genomic Encyclopedia of Type Strains, Phase IV (KMG-IV): sequencing the most valuable type-strain genomes for metagenomic binning, comparative biology and taxonomic classification.</title>
        <authorList>
            <person name="Goeker M."/>
        </authorList>
    </citation>
    <scope>NUCLEOTIDE SEQUENCE [LARGE SCALE GENOMIC DNA]</scope>
    <source>
        <strain evidence="2 3">DSM 20694</strain>
    </source>
</reference>
<evidence type="ECO:0000313" key="3">
    <source>
        <dbReference type="Proteomes" id="UP001228504"/>
    </source>
</evidence>
<evidence type="ECO:0000256" key="1">
    <source>
        <dbReference type="SAM" id="Coils"/>
    </source>
</evidence>
<keyword evidence="2" id="KW-0378">Hydrolase</keyword>
<keyword evidence="2" id="KW-0645">Protease</keyword>
<dbReference type="GO" id="GO:0008233">
    <property type="term" value="F:peptidase activity"/>
    <property type="evidence" value="ECO:0007669"/>
    <property type="project" value="UniProtKB-KW"/>
</dbReference>
<dbReference type="EMBL" id="JAUSUF010000017">
    <property type="protein sequence ID" value="MDQ0151071.1"/>
    <property type="molecule type" value="Genomic_DNA"/>
</dbReference>